<dbReference type="InterPro" id="IPR041347">
    <property type="entry name" value="MftR_C"/>
</dbReference>
<feature type="domain" description="HTH tetR-type" evidence="5">
    <location>
        <begin position="14"/>
        <end position="74"/>
    </location>
</feature>
<dbReference type="GO" id="GO:0000976">
    <property type="term" value="F:transcription cis-regulatory region binding"/>
    <property type="evidence" value="ECO:0007669"/>
    <property type="project" value="TreeGrafter"/>
</dbReference>
<dbReference type="InterPro" id="IPR001647">
    <property type="entry name" value="HTH_TetR"/>
</dbReference>
<dbReference type="PRINTS" id="PR00455">
    <property type="entry name" value="HTHTETR"/>
</dbReference>
<dbReference type="InterPro" id="IPR009057">
    <property type="entry name" value="Homeodomain-like_sf"/>
</dbReference>
<evidence type="ECO:0000259" key="5">
    <source>
        <dbReference type="PROSITE" id="PS50977"/>
    </source>
</evidence>
<dbReference type="InterPro" id="IPR050109">
    <property type="entry name" value="HTH-type_TetR-like_transc_reg"/>
</dbReference>
<evidence type="ECO:0000256" key="1">
    <source>
        <dbReference type="ARBA" id="ARBA00023015"/>
    </source>
</evidence>
<feature type="DNA-binding region" description="H-T-H motif" evidence="4">
    <location>
        <begin position="37"/>
        <end position="56"/>
    </location>
</feature>
<protein>
    <submittedName>
        <fullName evidence="6">TetR family transcriptional regulator</fullName>
    </submittedName>
</protein>
<dbReference type="PROSITE" id="PS50977">
    <property type="entry name" value="HTH_TETR_2"/>
    <property type="match status" value="1"/>
</dbReference>
<sequence>MPEDRPSWRQTQTIALKQAIQSAALHLFAERGYAETTVGMIADEVGIASRTCFRHFPTKPDLVLWDAADYDLLAHFRARPAGEGVLTAFREALRAGYATLSSEQRALEEHRTKLIAAIPEVRAAHLDHLTSAMHEFTAAVAERAGRTPDDGDVMAVSGAIIGIMMITQLDAPARSSPSSSGLDPVAVLDDALARLQHGFGAL</sequence>
<reference evidence="7" key="1">
    <citation type="submission" date="2016-10" db="EMBL/GenBank/DDBJ databases">
        <title>Frankia sp. NRRL B-16386 Genome sequencing.</title>
        <authorList>
            <person name="Ghodhbane-Gtari F."/>
            <person name="Swanson E."/>
            <person name="Gueddou A."/>
            <person name="Hezbri K."/>
            <person name="Ktari K."/>
            <person name="Nouioui I."/>
            <person name="Morris K."/>
            <person name="Simpson S."/>
            <person name="Abebe-Akele F."/>
            <person name="Thomas K."/>
            <person name="Gtari M."/>
            <person name="Tisa L.S."/>
        </authorList>
    </citation>
    <scope>NUCLEOTIDE SEQUENCE [LARGE SCALE GENOMIC DNA]</scope>
    <source>
        <strain evidence="7">NRRL B-16386</strain>
    </source>
</reference>
<evidence type="ECO:0000256" key="3">
    <source>
        <dbReference type="ARBA" id="ARBA00023163"/>
    </source>
</evidence>
<dbReference type="GO" id="GO:0003700">
    <property type="term" value="F:DNA-binding transcription factor activity"/>
    <property type="evidence" value="ECO:0007669"/>
    <property type="project" value="TreeGrafter"/>
</dbReference>
<keyword evidence="3" id="KW-0804">Transcription</keyword>
<dbReference type="SUPFAM" id="SSF46689">
    <property type="entry name" value="Homeodomain-like"/>
    <property type="match status" value="1"/>
</dbReference>
<dbReference type="PANTHER" id="PTHR30055:SF234">
    <property type="entry name" value="HTH-TYPE TRANSCRIPTIONAL REGULATOR BETI"/>
    <property type="match status" value="1"/>
</dbReference>
<evidence type="ECO:0000313" key="6">
    <source>
        <dbReference type="EMBL" id="ONH21935.1"/>
    </source>
</evidence>
<keyword evidence="7" id="KW-1185">Reference proteome</keyword>
<dbReference type="PANTHER" id="PTHR30055">
    <property type="entry name" value="HTH-TYPE TRANSCRIPTIONAL REGULATOR RUTR"/>
    <property type="match status" value="1"/>
</dbReference>
<dbReference type="AlphaFoldDB" id="A0A1V2HZ63"/>
<dbReference type="STRING" id="1834516.BL253_37320"/>
<dbReference type="OrthoDB" id="4143918at2"/>
<evidence type="ECO:0000256" key="4">
    <source>
        <dbReference type="PROSITE-ProRule" id="PRU00335"/>
    </source>
</evidence>
<comment type="caution">
    <text evidence="6">The sequence shown here is derived from an EMBL/GenBank/DDBJ whole genome shotgun (WGS) entry which is preliminary data.</text>
</comment>
<evidence type="ECO:0000256" key="2">
    <source>
        <dbReference type="ARBA" id="ARBA00023125"/>
    </source>
</evidence>
<dbReference type="Proteomes" id="UP000188929">
    <property type="component" value="Unassembled WGS sequence"/>
</dbReference>
<proteinExistence type="predicted"/>
<organism evidence="6 7">
    <name type="scientific">Pseudofrankia asymbiotica</name>
    <dbReference type="NCBI Taxonomy" id="1834516"/>
    <lineage>
        <taxon>Bacteria</taxon>
        <taxon>Bacillati</taxon>
        <taxon>Actinomycetota</taxon>
        <taxon>Actinomycetes</taxon>
        <taxon>Frankiales</taxon>
        <taxon>Frankiaceae</taxon>
        <taxon>Pseudofrankia</taxon>
    </lineage>
</organism>
<dbReference type="RefSeq" id="WP_076822956.1">
    <property type="nucleotide sequence ID" value="NZ_MOMC01000131.1"/>
</dbReference>
<keyword evidence="1" id="KW-0805">Transcription regulation</keyword>
<dbReference type="EMBL" id="MOMC01000131">
    <property type="protein sequence ID" value="ONH21935.1"/>
    <property type="molecule type" value="Genomic_DNA"/>
</dbReference>
<dbReference type="Gene3D" id="1.10.10.60">
    <property type="entry name" value="Homeodomain-like"/>
    <property type="match status" value="1"/>
</dbReference>
<evidence type="ECO:0000313" key="7">
    <source>
        <dbReference type="Proteomes" id="UP000188929"/>
    </source>
</evidence>
<dbReference type="Pfam" id="PF00440">
    <property type="entry name" value="TetR_N"/>
    <property type="match status" value="1"/>
</dbReference>
<dbReference type="Pfam" id="PF17754">
    <property type="entry name" value="TetR_C_14"/>
    <property type="match status" value="1"/>
</dbReference>
<keyword evidence="2 4" id="KW-0238">DNA-binding</keyword>
<gene>
    <name evidence="6" type="ORF">BL253_37320</name>
</gene>
<accession>A0A1V2HZ63</accession>
<dbReference type="Gene3D" id="1.10.357.10">
    <property type="entry name" value="Tetracycline Repressor, domain 2"/>
    <property type="match status" value="1"/>
</dbReference>
<name>A0A1V2HZ63_9ACTN</name>